<reference evidence="3" key="1">
    <citation type="submission" date="2008-08" db="EMBL/GenBank/DDBJ databases">
        <title>The complete genome sequence of Coprothermobacter proteolyticus strain ATCC 5245 / DSM 5265 / BT.</title>
        <authorList>
            <person name="Dodson R.J."/>
            <person name="Durkin A.S."/>
            <person name="Wu M."/>
            <person name="Eisen J."/>
            <person name="Sutton G."/>
        </authorList>
    </citation>
    <scope>NUCLEOTIDE SEQUENCE [LARGE SCALE GENOMIC DNA]</scope>
    <source>
        <strain evidence="3">ATCC 35245 / DSM 5265 / OCM 4 / BT</strain>
    </source>
</reference>
<dbReference type="PROSITE" id="PS51278">
    <property type="entry name" value="GATASE_TYPE_2"/>
    <property type="match status" value="1"/>
</dbReference>
<accession>B5Y9Z8</accession>
<dbReference type="InterPro" id="IPR017932">
    <property type="entry name" value="GATase_2_dom"/>
</dbReference>
<dbReference type="InterPro" id="IPR029055">
    <property type="entry name" value="Ntn_hydrolases_N"/>
</dbReference>
<reference evidence="2 3" key="2">
    <citation type="journal article" date="2014" name="Genome Announc.">
        <title>Complete Genome Sequence of Coprothermobacter proteolyticus DSM 5265.</title>
        <authorList>
            <person name="Alexiev A."/>
            <person name="Coil D.A."/>
            <person name="Badger J.H."/>
            <person name="Enticknap J."/>
            <person name="Ward N."/>
            <person name="Robb F.T."/>
            <person name="Eisen J.A."/>
        </authorList>
    </citation>
    <scope>NUCLEOTIDE SEQUENCE [LARGE SCALE GENOMIC DNA]</scope>
    <source>
        <strain evidence="3">ATCC 35245 / DSM 5265 / OCM 4 / BT</strain>
    </source>
</reference>
<feature type="domain" description="Glutamine amidotransferase type-2" evidence="1">
    <location>
        <begin position="2"/>
        <end position="213"/>
    </location>
</feature>
<dbReference type="EMBL" id="CP001145">
    <property type="protein sequence ID" value="ACI17613.1"/>
    <property type="molecule type" value="Genomic_DNA"/>
</dbReference>
<dbReference type="Proteomes" id="UP000001732">
    <property type="component" value="Chromosome"/>
</dbReference>
<keyword evidence="3" id="KW-1185">Reference proteome</keyword>
<dbReference type="OrthoDB" id="43592at2"/>
<dbReference type="eggNOG" id="COG0121">
    <property type="taxonomic scope" value="Bacteria"/>
</dbReference>
<evidence type="ECO:0000313" key="2">
    <source>
        <dbReference type="EMBL" id="ACI17613.1"/>
    </source>
</evidence>
<dbReference type="KEGG" id="cpo:COPRO5265_1294"/>
<dbReference type="Gene3D" id="3.60.20.10">
    <property type="entry name" value="Glutamine Phosphoribosylpyrophosphate, subunit 1, domain 1"/>
    <property type="match status" value="1"/>
</dbReference>
<protein>
    <recommendedName>
        <fullName evidence="1">Glutamine amidotransferase type-2 domain-containing protein</fullName>
    </recommendedName>
</protein>
<evidence type="ECO:0000313" key="3">
    <source>
        <dbReference type="Proteomes" id="UP000001732"/>
    </source>
</evidence>
<dbReference type="HOGENOM" id="CLU_1118779_0_0_9"/>
<dbReference type="RefSeq" id="WP_012544265.1">
    <property type="nucleotide sequence ID" value="NC_011295.1"/>
</dbReference>
<gene>
    <name evidence="2" type="ordered locus">COPRO5265_1294</name>
</gene>
<proteinExistence type="predicted"/>
<name>B5Y9Z8_COPPD</name>
<evidence type="ECO:0000259" key="1">
    <source>
        <dbReference type="PROSITE" id="PS51278"/>
    </source>
</evidence>
<dbReference type="STRING" id="309798.COPRO5265_1294"/>
<dbReference type="SUPFAM" id="SSF56235">
    <property type="entry name" value="N-terminal nucleophile aminohydrolases (Ntn hydrolases)"/>
    <property type="match status" value="1"/>
</dbReference>
<sequence length="213" mass="24006">MCRIALFNKESFALFGSVLPNLSEFFSFLEKKRGGDGNGFAVRTKGSSFVWKKGLPDKLPASKAAQEMQDLRDVGEWFLFHTRKASPGLPSDASQVHPFKMGPYILCMNGTEENLISLVSEMNISDTQLILTELVLKNLPPVFLLKRKSNFAGFYGSKAFLVRNNGVDMKLYFDESLNAVVFASEFPENIKAHTLPETFYWEEGYHVKDIVTD</sequence>
<dbReference type="AlphaFoldDB" id="B5Y9Z8"/>
<organism evidence="2 3">
    <name type="scientific">Coprothermobacter proteolyticus (strain ATCC 35245 / DSM 5265 / OCM 4 / BT)</name>
    <dbReference type="NCBI Taxonomy" id="309798"/>
    <lineage>
        <taxon>Bacteria</taxon>
        <taxon>Pseudomonadati</taxon>
        <taxon>Coprothermobacterota</taxon>
        <taxon>Coprothermobacteria</taxon>
        <taxon>Coprothermobacterales</taxon>
        <taxon>Coprothermobacteraceae</taxon>
        <taxon>Coprothermobacter</taxon>
    </lineage>
</organism>